<protein>
    <submittedName>
        <fullName evidence="1">Uncharacterized protein</fullName>
    </submittedName>
</protein>
<dbReference type="InterPro" id="IPR006631">
    <property type="entry name" value="DM4_12"/>
</dbReference>
<sequence>MATEWSGLFVHPTLSIEHKVGTDIYTDNNNDGDETPRLYNYGAISFVLVLDALFEEYVIGRRSITDDQAAIYRTLEERLTRYFGLEGKACVLRFICELSQNSKLSKNSIQHDTITGELITLVFTPREDDKGVMKEYLEAQLAGQVDNPQSWYRQLTPLPPSLSLCLGYRQLTPLSPSLNLCLGYRQLTPLTTVPQPLSRVSTTHSSYHRPSASVLGIDNSLL</sequence>
<dbReference type="EMBL" id="JAWZYT010003342">
    <property type="protein sequence ID" value="KAK4298912.1"/>
    <property type="molecule type" value="Genomic_DNA"/>
</dbReference>
<dbReference type="PANTHER" id="PTHR21398:SF6">
    <property type="entry name" value="AGAP007094-PA"/>
    <property type="match status" value="1"/>
</dbReference>
<dbReference type="Pfam" id="PF07841">
    <property type="entry name" value="DM4_12"/>
    <property type="match status" value="1"/>
</dbReference>
<evidence type="ECO:0000313" key="2">
    <source>
        <dbReference type="Proteomes" id="UP001292094"/>
    </source>
</evidence>
<dbReference type="AlphaFoldDB" id="A0AAE1P1E6"/>
<evidence type="ECO:0000313" key="1">
    <source>
        <dbReference type="EMBL" id="KAK4298912.1"/>
    </source>
</evidence>
<dbReference type="PANTHER" id="PTHR21398">
    <property type="entry name" value="AGAP007094-PA"/>
    <property type="match status" value="1"/>
</dbReference>
<name>A0AAE1P1E6_9EUCA</name>
<gene>
    <name evidence="1" type="ORF">Pmani_028770</name>
</gene>
<dbReference type="Proteomes" id="UP001292094">
    <property type="component" value="Unassembled WGS sequence"/>
</dbReference>
<reference evidence="1" key="1">
    <citation type="submission" date="2023-11" db="EMBL/GenBank/DDBJ databases">
        <title>Genome assemblies of two species of porcelain crab, Petrolisthes cinctipes and Petrolisthes manimaculis (Anomura: Porcellanidae).</title>
        <authorList>
            <person name="Angst P."/>
        </authorList>
    </citation>
    <scope>NUCLEOTIDE SEQUENCE</scope>
    <source>
        <strain evidence="1">PB745_02</strain>
        <tissue evidence="1">Gill</tissue>
    </source>
</reference>
<keyword evidence="2" id="KW-1185">Reference proteome</keyword>
<comment type="caution">
    <text evidence="1">The sequence shown here is derived from an EMBL/GenBank/DDBJ whole genome shotgun (WGS) entry which is preliminary data.</text>
</comment>
<dbReference type="SMART" id="SM00718">
    <property type="entry name" value="DM4_12"/>
    <property type="match status" value="1"/>
</dbReference>
<organism evidence="1 2">
    <name type="scientific">Petrolisthes manimaculis</name>
    <dbReference type="NCBI Taxonomy" id="1843537"/>
    <lineage>
        <taxon>Eukaryota</taxon>
        <taxon>Metazoa</taxon>
        <taxon>Ecdysozoa</taxon>
        <taxon>Arthropoda</taxon>
        <taxon>Crustacea</taxon>
        <taxon>Multicrustacea</taxon>
        <taxon>Malacostraca</taxon>
        <taxon>Eumalacostraca</taxon>
        <taxon>Eucarida</taxon>
        <taxon>Decapoda</taxon>
        <taxon>Pleocyemata</taxon>
        <taxon>Anomura</taxon>
        <taxon>Galatheoidea</taxon>
        <taxon>Porcellanidae</taxon>
        <taxon>Petrolisthes</taxon>
    </lineage>
</organism>
<accession>A0AAE1P1E6</accession>
<proteinExistence type="predicted"/>